<protein>
    <submittedName>
        <fullName evidence="1">Uncharacterized protein</fullName>
    </submittedName>
</protein>
<proteinExistence type="predicted"/>
<dbReference type="AlphaFoldDB" id="A0AAW2EN63"/>
<name>A0AAW2EN63_9HYME</name>
<evidence type="ECO:0000313" key="2">
    <source>
        <dbReference type="Proteomes" id="UP001430953"/>
    </source>
</evidence>
<comment type="caution">
    <text evidence="1">The sequence shown here is derived from an EMBL/GenBank/DDBJ whole genome shotgun (WGS) entry which is preliminary data.</text>
</comment>
<organism evidence="1 2">
    <name type="scientific">Cardiocondyla obscurior</name>
    <dbReference type="NCBI Taxonomy" id="286306"/>
    <lineage>
        <taxon>Eukaryota</taxon>
        <taxon>Metazoa</taxon>
        <taxon>Ecdysozoa</taxon>
        <taxon>Arthropoda</taxon>
        <taxon>Hexapoda</taxon>
        <taxon>Insecta</taxon>
        <taxon>Pterygota</taxon>
        <taxon>Neoptera</taxon>
        <taxon>Endopterygota</taxon>
        <taxon>Hymenoptera</taxon>
        <taxon>Apocrita</taxon>
        <taxon>Aculeata</taxon>
        <taxon>Formicoidea</taxon>
        <taxon>Formicidae</taxon>
        <taxon>Myrmicinae</taxon>
        <taxon>Cardiocondyla</taxon>
    </lineage>
</organism>
<gene>
    <name evidence="1" type="ORF">PUN28_017629</name>
</gene>
<reference evidence="1 2" key="1">
    <citation type="submission" date="2023-03" db="EMBL/GenBank/DDBJ databases">
        <title>High recombination rates correlate with genetic variation in Cardiocondyla obscurior ants.</title>
        <authorList>
            <person name="Errbii M."/>
        </authorList>
    </citation>
    <scope>NUCLEOTIDE SEQUENCE [LARGE SCALE GENOMIC DNA]</scope>
    <source>
        <strain evidence="1">Alpha-2009</strain>
        <tissue evidence="1">Whole body</tissue>
    </source>
</reference>
<keyword evidence="2" id="KW-1185">Reference proteome</keyword>
<dbReference type="EMBL" id="JADYXP020000021">
    <property type="protein sequence ID" value="KAL0103500.1"/>
    <property type="molecule type" value="Genomic_DNA"/>
</dbReference>
<sequence>MCLRNCSPSEDYVSDSGARPCEISAYAQFPHLTSFRGKSNHLSSGYVCRYLRFRAGCNKVSGETQEGQEGRQEG</sequence>
<accession>A0AAW2EN63</accession>
<evidence type="ECO:0000313" key="1">
    <source>
        <dbReference type="EMBL" id="KAL0103500.1"/>
    </source>
</evidence>
<dbReference type="Proteomes" id="UP001430953">
    <property type="component" value="Unassembled WGS sequence"/>
</dbReference>